<reference evidence="1 2" key="1">
    <citation type="journal article" date="2019" name="Sci. Rep.">
        <title>A high-quality genome of Eragrostis curvula grass provides insights into Poaceae evolution and supports new strategies to enhance forage quality.</title>
        <authorList>
            <person name="Carballo J."/>
            <person name="Santos B.A.C.M."/>
            <person name="Zappacosta D."/>
            <person name="Garbus I."/>
            <person name="Selva J.P."/>
            <person name="Gallo C.A."/>
            <person name="Diaz A."/>
            <person name="Albertini E."/>
            <person name="Caccamo M."/>
            <person name="Echenique V."/>
        </authorList>
    </citation>
    <scope>NUCLEOTIDE SEQUENCE [LARGE SCALE GENOMIC DNA]</scope>
    <source>
        <strain evidence="2">cv. Victoria</strain>
        <tissue evidence="1">Leaf</tissue>
    </source>
</reference>
<dbReference type="PANTHER" id="PTHR31672:SF13">
    <property type="entry name" value="F-BOX PROTEIN CPR30-LIKE"/>
    <property type="match status" value="1"/>
</dbReference>
<dbReference type="OrthoDB" id="695030at2759"/>
<comment type="caution">
    <text evidence="1">The sequence shown here is derived from an EMBL/GenBank/DDBJ whole genome shotgun (WGS) entry which is preliminary data.</text>
</comment>
<organism evidence="1 2">
    <name type="scientific">Eragrostis curvula</name>
    <name type="common">weeping love grass</name>
    <dbReference type="NCBI Taxonomy" id="38414"/>
    <lineage>
        <taxon>Eukaryota</taxon>
        <taxon>Viridiplantae</taxon>
        <taxon>Streptophyta</taxon>
        <taxon>Embryophyta</taxon>
        <taxon>Tracheophyta</taxon>
        <taxon>Spermatophyta</taxon>
        <taxon>Magnoliopsida</taxon>
        <taxon>Liliopsida</taxon>
        <taxon>Poales</taxon>
        <taxon>Poaceae</taxon>
        <taxon>PACMAD clade</taxon>
        <taxon>Chloridoideae</taxon>
        <taxon>Eragrostideae</taxon>
        <taxon>Eragrostidinae</taxon>
        <taxon>Eragrostis</taxon>
    </lineage>
</organism>
<sequence>MEKAAGEDETVEARVTAAPIAGAPAAKKRKEGAGAIDVGASGAAICDDVLSNILARLPARSAVASMVLSKHHLALICSPGFRSLHFRLGPPLPSPHIATAPIKRRPDHEYPVSTFHGFHVAGAGVVGNGPMRAIAGARCTLWNPAVSDHAKEVTVPDSPLEGYLRVLALGYGRRSDTYKILLCRKEKTRRHHYTNGWGCCGEGKCRVKYPLLIYELGNAMKQQPLLLATVSMGLDEEIDDMSLYMDGTIYLHFDKSVILAFDVDNETVSTIDLPGKGRSGIVTLESMCSYTCNQSF</sequence>
<dbReference type="Gramene" id="TVU15961">
    <property type="protein sequence ID" value="TVU15961"/>
    <property type="gene ID" value="EJB05_39506"/>
</dbReference>
<dbReference type="EMBL" id="RWGY01000031">
    <property type="protein sequence ID" value="TVU15961.1"/>
    <property type="molecule type" value="Genomic_DNA"/>
</dbReference>
<proteinExistence type="predicted"/>
<dbReference type="InterPro" id="IPR050796">
    <property type="entry name" value="SCF_F-box_component"/>
</dbReference>
<accession>A0A5J9TZ35</accession>
<evidence type="ECO:0000313" key="1">
    <source>
        <dbReference type="EMBL" id="TVU15961.1"/>
    </source>
</evidence>
<evidence type="ECO:0000313" key="2">
    <source>
        <dbReference type="Proteomes" id="UP000324897"/>
    </source>
</evidence>
<protein>
    <recommendedName>
        <fullName evidence="3">F-box domain-containing protein</fullName>
    </recommendedName>
</protein>
<gene>
    <name evidence="1" type="ORF">EJB05_39506</name>
</gene>
<keyword evidence="2" id="KW-1185">Reference proteome</keyword>
<feature type="non-terminal residue" evidence="1">
    <location>
        <position position="1"/>
    </location>
</feature>
<dbReference type="Proteomes" id="UP000324897">
    <property type="component" value="Unassembled WGS sequence"/>
</dbReference>
<name>A0A5J9TZ35_9POAL</name>
<dbReference type="PANTHER" id="PTHR31672">
    <property type="entry name" value="BNACNNG10540D PROTEIN"/>
    <property type="match status" value="1"/>
</dbReference>
<evidence type="ECO:0008006" key="3">
    <source>
        <dbReference type="Google" id="ProtNLM"/>
    </source>
</evidence>
<dbReference type="AlphaFoldDB" id="A0A5J9TZ35"/>